<evidence type="ECO:0000256" key="1">
    <source>
        <dbReference type="SAM" id="Coils"/>
    </source>
</evidence>
<gene>
    <name evidence="2" type="ORF">PSON_ATCC_30995.1.T0110097</name>
</gene>
<dbReference type="EMBL" id="CAJJDN010000011">
    <property type="protein sequence ID" value="CAD8057274.1"/>
    <property type="molecule type" value="Genomic_DNA"/>
</dbReference>
<accession>A0A8S1L3S7</accession>
<dbReference type="Proteomes" id="UP000692954">
    <property type="component" value="Unassembled WGS sequence"/>
</dbReference>
<feature type="coiled-coil region" evidence="1">
    <location>
        <begin position="48"/>
        <end position="198"/>
    </location>
</feature>
<feature type="coiled-coil region" evidence="1">
    <location>
        <begin position="421"/>
        <end position="482"/>
    </location>
</feature>
<feature type="coiled-coil region" evidence="1">
    <location>
        <begin position="222"/>
        <end position="288"/>
    </location>
</feature>
<sequence>MQSSSQRNLLLTSPIKYQNSIKYNQTPDETGKQKQYFIKDKEAMFEEIQSLKQSKNQLFINIKKLQAQVQYYKKEAMYKEDSSPLKSSSRFKQLYQERIANLEQENSKLHLQLEEIQTFVNQLKNPLSQSNLELFSLQLQNDNQQLTQLVQDKQNENDELKKVNNKLTIKFNASLIQQNKLKALNNQLLSEINDLKKKQHLFESRISQKEIPRVDEKILIELEQTKLEIRKFQQQLKQQEQLFANQLQLEQDKIEKLEKRNKELQKNITMLENMYEQEKVNYQQLQQSQKFIRRTVILKSIQPEEPEKYIEQETKLRRLGQIEKSEVLPIAKKIRLNLIAQQISLKQVEEYLLTNETLTLQQLEENLSHNVFGLMEDEEISQLATYLADLENDEIETSALRVKSIFKNLMDNYTILSNNQLQAINQSIQNKRSQINEYLTKKYPQIFTSGYININVRLQIIIKQYLDTLQNLEIQLNKNEIDHLIALITKYNRQPRVLLQQIHAPFFICNEPNSDDDDSTFNQPAPQLHNPMQFSEDEEQLSVLDIKMCNSQELRKKSHTELPQF</sequence>
<organism evidence="2 3">
    <name type="scientific">Paramecium sonneborni</name>
    <dbReference type="NCBI Taxonomy" id="65129"/>
    <lineage>
        <taxon>Eukaryota</taxon>
        <taxon>Sar</taxon>
        <taxon>Alveolata</taxon>
        <taxon>Ciliophora</taxon>
        <taxon>Intramacronucleata</taxon>
        <taxon>Oligohymenophorea</taxon>
        <taxon>Peniculida</taxon>
        <taxon>Parameciidae</taxon>
        <taxon>Paramecium</taxon>
    </lineage>
</organism>
<protein>
    <submittedName>
        <fullName evidence="2">Uncharacterized protein</fullName>
    </submittedName>
</protein>
<keyword evidence="3" id="KW-1185">Reference proteome</keyword>
<evidence type="ECO:0000313" key="3">
    <source>
        <dbReference type="Proteomes" id="UP000692954"/>
    </source>
</evidence>
<dbReference type="OrthoDB" id="301582at2759"/>
<name>A0A8S1L3S7_9CILI</name>
<dbReference type="AlphaFoldDB" id="A0A8S1L3S7"/>
<evidence type="ECO:0000313" key="2">
    <source>
        <dbReference type="EMBL" id="CAD8057274.1"/>
    </source>
</evidence>
<keyword evidence="1" id="KW-0175">Coiled coil</keyword>
<reference evidence="2" key="1">
    <citation type="submission" date="2021-01" db="EMBL/GenBank/DDBJ databases">
        <authorList>
            <consortium name="Genoscope - CEA"/>
            <person name="William W."/>
        </authorList>
    </citation>
    <scope>NUCLEOTIDE SEQUENCE</scope>
</reference>
<comment type="caution">
    <text evidence="2">The sequence shown here is derived from an EMBL/GenBank/DDBJ whole genome shotgun (WGS) entry which is preliminary data.</text>
</comment>
<proteinExistence type="predicted"/>